<proteinExistence type="predicted"/>
<keyword evidence="1" id="KW-0648">Protein biosynthesis</keyword>
<reference evidence="1" key="1">
    <citation type="journal article" date="2014" name="PLoS ONE">
        <title>Transcriptome-Based Identification of ABC Transporters in the Western Tarnished Plant Bug Lygus hesperus.</title>
        <authorList>
            <person name="Hull J.J."/>
            <person name="Chaney K."/>
            <person name="Geib S.M."/>
            <person name="Fabrick J.A."/>
            <person name="Brent C.S."/>
            <person name="Walsh D."/>
            <person name="Lavine L.C."/>
        </authorList>
    </citation>
    <scope>NUCLEOTIDE SEQUENCE</scope>
</reference>
<name>A0A0A9Y5P7_LYGHE</name>
<gene>
    <name evidence="1" type="primary">eif2g</name>
    <name evidence="1" type="ORF">CM83_72657</name>
</gene>
<dbReference type="AlphaFoldDB" id="A0A0A9Y5P7"/>
<evidence type="ECO:0000313" key="1">
    <source>
        <dbReference type="EMBL" id="JAG26951.1"/>
    </source>
</evidence>
<accession>A0A0A9Y5P7</accession>
<keyword evidence="1" id="KW-0396">Initiation factor</keyword>
<reference evidence="1" key="2">
    <citation type="submission" date="2014-07" db="EMBL/GenBank/DDBJ databases">
        <authorList>
            <person name="Hull J."/>
        </authorList>
    </citation>
    <scope>NUCLEOTIDE SEQUENCE</scope>
</reference>
<dbReference type="EMBL" id="GBHO01016653">
    <property type="protein sequence ID" value="JAG26951.1"/>
    <property type="molecule type" value="Transcribed_RNA"/>
</dbReference>
<sequence length="112" mass="12461">MTRGRKLVELAIKQQSSGSSTINNQDVAVSQEKNKCWSPFLHLAAPREADHLLEETSNLPLTPKSTKKTAEMMMLIHELQTTPMKSSSNPPKIILMKAININLLRTCLQCGC</sequence>
<protein>
    <submittedName>
        <fullName evidence="1">Translation initiation factor 2 subunit gamma</fullName>
    </submittedName>
</protein>
<organism evidence="1">
    <name type="scientific">Lygus hesperus</name>
    <name type="common">Western plant bug</name>
    <dbReference type="NCBI Taxonomy" id="30085"/>
    <lineage>
        <taxon>Eukaryota</taxon>
        <taxon>Metazoa</taxon>
        <taxon>Ecdysozoa</taxon>
        <taxon>Arthropoda</taxon>
        <taxon>Hexapoda</taxon>
        <taxon>Insecta</taxon>
        <taxon>Pterygota</taxon>
        <taxon>Neoptera</taxon>
        <taxon>Paraneoptera</taxon>
        <taxon>Hemiptera</taxon>
        <taxon>Heteroptera</taxon>
        <taxon>Panheteroptera</taxon>
        <taxon>Cimicomorpha</taxon>
        <taxon>Miridae</taxon>
        <taxon>Mirini</taxon>
        <taxon>Lygus</taxon>
    </lineage>
</organism>
<dbReference type="GO" id="GO:0003743">
    <property type="term" value="F:translation initiation factor activity"/>
    <property type="evidence" value="ECO:0007669"/>
    <property type="project" value="UniProtKB-KW"/>
</dbReference>